<dbReference type="OrthoDB" id="2447097at2759"/>
<dbReference type="Proteomes" id="UP000749646">
    <property type="component" value="Unassembled WGS sequence"/>
</dbReference>
<evidence type="ECO:0000313" key="2">
    <source>
        <dbReference type="EMBL" id="KAG0006540.1"/>
    </source>
</evidence>
<protein>
    <submittedName>
        <fullName evidence="2">Uncharacterized protein</fullName>
    </submittedName>
</protein>
<accession>A0A9P6MKS5</accession>
<feature type="region of interest" description="Disordered" evidence="1">
    <location>
        <begin position="1"/>
        <end position="27"/>
    </location>
</feature>
<organism evidence="2 3">
    <name type="scientific">Modicella reniformis</name>
    <dbReference type="NCBI Taxonomy" id="1440133"/>
    <lineage>
        <taxon>Eukaryota</taxon>
        <taxon>Fungi</taxon>
        <taxon>Fungi incertae sedis</taxon>
        <taxon>Mucoromycota</taxon>
        <taxon>Mortierellomycotina</taxon>
        <taxon>Mortierellomycetes</taxon>
        <taxon>Mortierellales</taxon>
        <taxon>Mortierellaceae</taxon>
        <taxon>Modicella</taxon>
    </lineage>
</organism>
<feature type="compositionally biased region" description="Basic and acidic residues" evidence="1">
    <location>
        <begin position="15"/>
        <end position="27"/>
    </location>
</feature>
<comment type="caution">
    <text evidence="2">The sequence shown here is derived from an EMBL/GenBank/DDBJ whole genome shotgun (WGS) entry which is preliminary data.</text>
</comment>
<feature type="non-terminal residue" evidence="2">
    <location>
        <position position="1"/>
    </location>
</feature>
<evidence type="ECO:0000256" key="1">
    <source>
        <dbReference type="SAM" id="MobiDB-lite"/>
    </source>
</evidence>
<keyword evidence="3" id="KW-1185">Reference proteome</keyword>
<gene>
    <name evidence="2" type="ORF">BGZ65_006879</name>
</gene>
<name>A0A9P6MKS5_9FUNG</name>
<evidence type="ECO:0000313" key="3">
    <source>
        <dbReference type="Proteomes" id="UP000749646"/>
    </source>
</evidence>
<reference evidence="2" key="1">
    <citation type="journal article" date="2020" name="Fungal Divers.">
        <title>Resolving the Mortierellaceae phylogeny through synthesis of multi-gene phylogenetics and phylogenomics.</title>
        <authorList>
            <person name="Vandepol N."/>
            <person name="Liber J."/>
            <person name="Desiro A."/>
            <person name="Na H."/>
            <person name="Kennedy M."/>
            <person name="Barry K."/>
            <person name="Grigoriev I.V."/>
            <person name="Miller A.N."/>
            <person name="O'Donnell K."/>
            <person name="Stajich J.E."/>
            <person name="Bonito G."/>
        </authorList>
    </citation>
    <scope>NUCLEOTIDE SEQUENCE</scope>
    <source>
        <strain evidence="2">MES-2147</strain>
    </source>
</reference>
<sequence length="84" mass="9720">DKKEHPQWSTLSDTMARESHCPPVADRDGHTQIVQAHLRQCATTIKNLWEGSIYDKSLEYLIRYLVVAWLAPERAAANKERSRM</sequence>
<proteinExistence type="predicted"/>
<dbReference type="EMBL" id="JAAAHW010000099">
    <property type="protein sequence ID" value="KAG0006540.1"/>
    <property type="molecule type" value="Genomic_DNA"/>
</dbReference>
<dbReference type="AlphaFoldDB" id="A0A9P6MKS5"/>